<dbReference type="CDD" id="cd07989">
    <property type="entry name" value="LPLAT_AGPAT-like"/>
    <property type="match status" value="1"/>
</dbReference>
<evidence type="ECO:0000256" key="1">
    <source>
        <dbReference type="ARBA" id="ARBA00022679"/>
    </source>
</evidence>
<dbReference type="Pfam" id="PF01553">
    <property type="entry name" value="Acyltransferase"/>
    <property type="match status" value="1"/>
</dbReference>
<protein>
    <recommendedName>
        <fullName evidence="3">Phospholipid/glycerol acyltransferase domain-containing protein</fullName>
    </recommendedName>
</protein>
<dbReference type="GO" id="GO:0003841">
    <property type="term" value="F:1-acylglycerol-3-phosphate O-acyltransferase activity"/>
    <property type="evidence" value="ECO:0007669"/>
    <property type="project" value="TreeGrafter"/>
</dbReference>
<dbReference type="SMART" id="SM00563">
    <property type="entry name" value="PlsC"/>
    <property type="match status" value="1"/>
</dbReference>
<proteinExistence type="predicted"/>
<dbReference type="PANTHER" id="PTHR10434">
    <property type="entry name" value="1-ACYL-SN-GLYCEROL-3-PHOSPHATE ACYLTRANSFERASE"/>
    <property type="match status" value="1"/>
</dbReference>
<feature type="domain" description="Phospholipid/glycerol acyltransferase" evidence="3">
    <location>
        <begin position="52"/>
        <end position="162"/>
    </location>
</feature>
<dbReference type="GO" id="GO:0006654">
    <property type="term" value="P:phosphatidic acid biosynthetic process"/>
    <property type="evidence" value="ECO:0007669"/>
    <property type="project" value="TreeGrafter"/>
</dbReference>
<dbReference type="SUPFAM" id="SSF69593">
    <property type="entry name" value="Glycerol-3-phosphate (1)-acyltransferase"/>
    <property type="match status" value="1"/>
</dbReference>
<gene>
    <name evidence="4" type="ORF">METZ01_LOCUS414739</name>
</gene>
<dbReference type="EMBL" id="UINC01162239">
    <property type="protein sequence ID" value="SVD61885.1"/>
    <property type="molecule type" value="Genomic_DNA"/>
</dbReference>
<evidence type="ECO:0000256" key="2">
    <source>
        <dbReference type="ARBA" id="ARBA00023315"/>
    </source>
</evidence>
<accession>A0A382WU06</accession>
<reference evidence="4" key="1">
    <citation type="submission" date="2018-05" db="EMBL/GenBank/DDBJ databases">
        <authorList>
            <person name="Lanie J.A."/>
            <person name="Ng W.-L."/>
            <person name="Kazmierczak K.M."/>
            <person name="Andrzejewski T.M."/>
            <person name="Davidsen T.M."/>
            <person name="Wayne K.J."/>
            <person name="Tettelin H."/>
            <person name="Glass J.I."/>
            <person name="Rusch D."/>
            <person name="Podicherti R."/>
            <person name="Tsui H.-C.T."/>
            <person name="Winkler M.E."/>
        </authorList>
    </citation>
    <scope>NUCLEOTIDE SEQUENCE</scope>
</reference>
<organism evidence="4">
    <name type="scientific">marine metagenome</name>
    <dbReference type="NCBI Taxonomy" id="408172"/>
    <lineage>
        <taxon>unclassified sequences</taxon>
        <taxon>metagenomes</taxon>
        <taxon>ecological metagenomes</taxon>
    </lineage>
</organism>
<evidence type="ECO:0000313" key="4">
    <source>
        <dbReference type="EMBL" id="SVD61885.1"/>
    </source>
</evidence>
<dbReference type="AlphaFoldDB" id="A0A382WU06"/>
<evidence type="ECO:0000259" key="3">
    <source>
        <dbReference type="SMART" id="SM00563"/>
    </source>
</evidence>
<keyword evidence="1" id="KW-0808">Transferase</keyword>
<keyword evidence="2" id="KW-0012">Acyltransferase</keyword>
<sequence length="162" mass="18466">MAFVMFPMLLTPRSIFRWFVQLWSEGNFLIFRVVIGIRVEVRGHEFIPEGPAIIASKHQSEWETFIFLRLLCDPVYIMKKELAYIPGYGQYARKMKMIFIDRAGYAKSLRELVKAAEISISTGRALVIFPEGTRVEPGKKLPYRPGIAALYGALDVPVTPVV</sequence>
<dbReference type="InterPro" id="IPR002123">
    <property type="entry name" value="Plipid/glycerol_acylTrfase"/>
</dbReference>
<name>A0A382WU06_9ZZZZ</name>
<feature type="non-terminal residue" evidence="4">
    <location>
        <position position="162"/>
    </location>
</feature>
<dbReference type="PANTHER" id="PTHR10434:SF40">
    <property type="entry name" value="1-ACYL-SN-GLYCEROL-3-PHOSPHATE ACYLTRANSFERASE"/>
    <property type="match status" value="1"/>
</dbReference>